<proteinExistence type="predicted"/>
<organism evidence="2 3">
    <name type="scientific">Brevibacterium iodinum ATCC 49514</name>
    <dbReference type="NCBI Taxonomy" id="1255616"/>
    <lineage>
        <taxon>Bacteria</taxon>
        <taxon>Bacillati</taxon>
        <taxon>Actinomycetota</taxon>
        <taxon>Actinomycetes</taxon>
        <taxon>Micrococcales</taxon>
        <taxon>Brevibacteriaceae</taxon>
        <taxon>Brevibacterium</taxon>
    </lineage>
</organism>
<evidence type="ECO:0000313" key="2">
    <source>
        <dbReference type="EMBL" id="SMX78853.1"/>
    </source>
</evidence>
<dbReference type="EMBL" id="FXYX01000006">
    <property type="protein sequence ID" value="SMX78853.1"/>
    <property type="molecule type" value="Genomic_DNA"/>
</dbReference>
<dbReference type="AlphaFoldDB" id="A0A2H1IUG7"/>
<protein>
    <recommendedName>
        <fullName evidence="4">YtxH domain-containing protein</fullName>
    </recommendedName>
</protein>
<feature type="region of interest" description="Disordered" evidence="1">
    <location>
        <begin position="49"/>
        <end position="100"/>
    </location>
</feature>
<reference evidence="3" key="1">
    <citation type="submission" date="2017-03" db="EMBL/GenBank/DDBJ databases">
        <authorList>
            <person name="Monnet C."/>
        </authorList>
    </citation>
    <scope>NUCLEOTIDE SEQUENCE [LARGE SCALE GENOMIC DNA]</scope>
    <source>
        <strain evidence="3">ATCC 49514</strain>
    </source>
</reference>
<dbReference type="Proteomes" id="UP000234382">
    <property type="component" value="Unassembled WGS sequence"/>
</dbReference>
<evidence type="ECO:0000313" key="3">
    <source>
        <dbReference type="Proteomes" id="UP000234382"/>
    </source>
</evidence>
<evidence type="ECO:0008006" key="4">
    <source>
        <dbReference type="Google" id="ProtNLM"/>
    </source>
</evidence>
<feature type="compositionally biased region" description="Basic and acidic residues" evidence="1">
    <location>
        <begin position="49"/>
        <end position="86"/>
    </location>
</feature>
<sequence>MKGRLLLAIGIGVGYVLGSRAGRQSYESLTRCVQDLWGDPRVRARVSKVEDSVKEKAPAAQDKAEQVLKAVGEKSKKVGDEAKAKITGDSAEDPMEDSHG</sequence>
<evidence type="ECO:0000256" key="1">
    <source>
        <dbReference type="SAM" id="MobiDB-lite"/>
    </source>
</evidence>
<accession>A0A2H1IUG7</accession>
<gene>
    <name evidence="2" type="ORF">BI49514_01337</name>
</gene>
<name>A0A2H1IUG7_9MICO</name>
<keyword evidence="3" id="KW-1185">Reference proteome</keyword>
<feature type="compositionally biased region" description="Acidic residues" evidence="1">
    <location>
        <begin position="90"/>
        <end position="100"/>
    </location>
</feature>